<evidence type="ECO:0000259" key="4">
    <source>
        <dbReference type="PROSITE" id="PS51278"/>
    </source>
</evidence>
<feature type="domain" description="Glutamine amidotransferase type-2" evidence="4">
    <location>
        <begin position="88"/>
        <end position="248"/>
    </location>
</feature>
<dbReference type="PANTHER" id="PTHR11907">
    <property type="entry name" value="AMIDOPHOSPHORIBOSYLTRANSFERASE"/>
    <property type="match status" value="1"/>
</dbReference>
<evidence type="ECO:0000313" key="5">
    <source>
        <dbReference type="EMBL" id="ROT85473.1"/>
    </source>
</evidence>
<dbReference type="Proteomes" id="UP000283509">
    <property type="component" value="Unassembled WGS sequence"/>
</dbReference>
<evidence type="ECO:0000256" key="3">
    <source>
        <dbReference type="SAM" id="MobiDB-lite"/>
    </source>
</evidence>
<keyword evidence="5" id="KW-0328">Glycosyltransferase</keyword>
<keyword evidence="1 5" id="KW-0808">Transferase</keyword>
<sequence length="248" mass="26566">MGRGYDDPGTICQTREVLHAVSLASHQADPETDIYDSPHSPFPPSAQTPPGPMAEHPQQTRQSPDAASPMSWGSAEGGADEEELREACGVFGCVVARNTPEGSVNASQVIYLGLVALQHRGQESAGIVTSEGLGCKQFHYHKGEGLVASTFRDENLQKLKGHLGIGHTRYATMGGRDPSNIQPFMVHTRHGPFATAHNGELINGVALRKTVLERGVGLSTRSDSELITQMLSLTPPRGREGRPDWGLG</sequence>
<dbReference type="InterPro" id="IPR017932">
    <property type="entry name" value="GATase_2_dom"/>
</dbReference>
<dbReference type="EMBL" id="QCYY01000268">
    <property type="protein sequence ID" value="ROT85473.1"/>
    <property type="molecule type" value="Genomic_DNA"/>
</dbReference>
<reference evidence="5 6" key="1">
    <citation type="submission" date="2018-04" db="EMBL/GenBank/DDBJ databases">
        <authorList>
            <person name="Zhang X."/>
            <person name="Yuan J."/>
            <person name="Li F."/>
            <person name="Xiang J."/>
        </authorList>
    </citation>
    <scope>NUCLEOTIDE SEQUENCE [LARGE SCALE GENOMIC DNA]</scope>
    <source>
        <tissue evidence="5">Muscle</tissue>
    </source>
</reference>
<dbReference type="OrthoDB" id="191723at2759"/>
<keyword evidence="6" id="KW-1185">Reference proteome</keyword>
<feature type="compositionally biased region" description="Pro residues" evidence="3">
    <location>
        <begin position="40"/>
        <end position="52"/>
    </location>
</feature>
<dbReference type="GO" id="GO:0016757">
    <property type="term" value="F:glycosyltransferase activity"/>
    <property type="evidence" value="ECO:0007669"/>
    <property type="project" value="UniProtKB-KW"/>
</dbReference>
<feature type="region of interest" description="Disordered" evidence="3">
    <location>
        <begin position="30"/>
        <end position="81"/>
    </location>
</feature>
<dbReference type="AlphaFoldDB" id="A0A3R7T1E7"/>
<proteinExistence type="predicted"/>
<evidence type="ECO:0000313" key="6">
    <source>
        <dbReference type="Proteomes" id="UP000283509"/>
    </source>
</evidence>
<name>A0A3R7T1E7_PENVA</name>
<dbReference type="STRING" id="6689.A0A3R7T1E7"/>
<keyword evidence="2" id="KW-0315">Glutamine amidotransferase</keyword>
<dbReference type="PROSITE" id="PS51278">
    <property type="entry name" value="GATASE_TYPE_2"/>
    <property type="match status" value="1"/>
</dbReference>
<accession>A0A3R7T1E7</accession>
<gene>
    <name evidence="5" type="ORF">C7M84_013479</name>
</gene>
<dbReference type="InterPro" id="IPR029055">
    <property type="entry name" value="Ntn_hydrolases_N"/>
</dbReference>
<protein>
    <submittedName>
        <fullName evidence="5">Putative amidophosphoribosyltransferase-like</fullName>
    </submittedName>
</protein>
<organism evidence="5 6">
    <name type="scientific">Penaeus vannamei</name>
    <name type="common">Whiteleg shrimp</name>
    <name type="synonym">Litopenaeus vannamei</name>
    <dbReference type="NCBI Taxonomy" id="6689"/>
    <lineage>
        <taxon>Eukaryota</taxon>
        <taxon>Metazoa</taxon>
        <taxon>Ecdysozoa</taxon>
        <taxon>Arthropoda</taxon>
        <taxon>Crustacea</taxon>
        <taxon>Multicrustacea</taxon>
        <taxon>Malacostraca</taxon>
        <taxon>Eumalacostraca</taxon>
        <taxon>Eucarida</taxon>
        <taxon>Decapoda</taxon>
        <taxon>Dendrobranchiata</taxon>
        <taxon>Penaeoidea</taxon>
        <taxon>Penaeidae</taxon>
        <taxon>Penaeus</taxon>
    </lineage>
</organism>
<evidence type="ECO:0000256" key="2">
    <source>
        <dbReference type="ARBA" id="ARBA00022962"/>
    </source>
</evidence>
<dbReference type="Pfam" id="PF13522">
    <property type="entry name" value="GATase_6"/>
    <property type="match status" value="1"/>
</dbReference>
<dbReference type="SUPFAM" id="SSF56235">
    <property type="entry name" value="N-terminal nucleophile aminohydrolases (Ntn hydrolases)"/>
    <property type="match status" value="1"/>
</dbReference>
<evidence type="ECO:0000256" key="1">
    <source>
        <dbReference type="ARBA" id="ARBA00022679"/>
    </source>
</evidence>
<comment type="caution">
    <text evidence="5">The sequence shown here is derived from an EMBL/GenBank/DDBJ whole genome shotgun (WGS) entry which is preliminary data.</text>
</comment>
<reference evidence="5 6" key="2">
    <citation type="submission" date="2019-01" db="EMBL/GenBank/DDBJ databases">
        <title>The decoding of complex shrimp genome reveals the adaptation for benthos swimmer, frequently molting mechanism and breeding impact on genome.</title>
        <authorList>
            <person name="Sun Y."/>
            <person name="Gao Y."/>
            <person name="Yu Y."/>
        </authorList>
    </citation>
    <scope>NUCLEOTIDE SEQUENCE [LARGE SCALE GENOMIC DNA]</scope>
    <source>
        <tissue evidence="5">Muscle</tissue>
    </source>
</reference>
<dbReference type="Gene3D" id="3.60.20.10">
    <property type="entry name" value="Glutamine Phosphoribosylpyrophosphate, subunit 1, domain 1"/>
    <property type="match status" value="1"/>
</dbReference>